<evidence type="ECO:0000256" key="5">
    <source>
        <dbReference type="ARBA" id="ARBA00022692"/>
    </source>
</evidence>
<dbReference type="OrthoDB" id="7759848at2759"/>
<dbReference type="InterPro" id="IPR001873">
    <property type="entry name" value="ENaC"/>
</dbReference>
<keyword evidence="10 12" id="KW-0739">Sodium transport</keyword>
<keyword evidence="4 12" id="KW-0894">Sodium channel</keyword>
<keyword evidence="5 12" id="KW-0812">Transmembrane</keyword>
<keyword evidence="8 12" id="KW-0406">Ion transport</keyword>
<comment type="similarity">
    <text evidence="2 12">Belongs to the amiloride-sensitive sodium channel (TC 1.A.6) family.</text>
</comment>
<reference evidence="14" key="1">
    <citation type="submission" date="2022-01" db="EMBL/GenBank/DDBJ databases">
        <authorList>
            <person name="King R."/>
        </authorList>
    </citation>
    <scope>NUCLEOTIDE SEQUENCE</scope>
</reference>
<evidence type="ECO:0000313" key="15">
    <source>
        <dbReference type="Proteomes" id="UP001153620"/>
    </source>
</evidence>
<name>A0A9N9S7S5_9DIPT</name>
<feature type="transmembrane region" description="Helical" evidence="13">
    <location>
        <begin position="436"/>
        <end position="463"/>
    </location>
</feature>
<evidence type="ECO:0000256" key="10">
    <source>
        <dbReference type="ARBA" id="ARBA00023201"/>
    </source>
</evidence>
<keyword evidence="11 12" id="KW-0407">Ion channel</keyword>
<dbReference type="Proteomes" id="UP001153620">
    <property type="component" value="Chromosome 4"/>
</dbReference>
<evidence type="ECO:0000256" key="9">
    <source>
        <dbReference type="ARBA" id="ARBA00023136"/>
    </source>
</evidence>
<dbReference type="GO" id="GO:0015280">
    <property type="term" value="F:ligand-gated sodium channel activity"/>
    <property type="evidence" value="ECO:0007669"/>
    <property type="project" value="TreeGrafter"/>
</dbReference>
<accession>A0A9N9S7S5</accession>
<keyword evidence="15" id="KW-1185">Reference proteome</keyword>
<dbReference type="Gene3D" id="1.10.287.770">
    <property type="entry name" value="YojJ-like"/>
    <property type="match status" value="1"/>
</dbReference>
<evidence type="ECO:0000256" key="4">
    <source>
        <dbReference type="ARBA" id="ARBA00022461"/>
    </source>
</evidence>
<evidence type="ECO:0000256" key="12">
    <source>
        <dbReference type="RuleBase" id="RU000679"/>
    </source>
</evidence>
<dbReference type="EMBL" id="OU895880">
    <property type="protein sequence ID" value="CAG9810956.1"/>
    <property type="molecule type" value="Genomic_DNA"/>
</dbReference>
<evidence type="ECO:0000256" key="1">
    <source>
        <dbReference type="ARBA" id="ARBA00004141"/>
    </source>
</evidence>
<evidence type="ECO:0000256" key="11">
    <source>
        <dbReference type="ARBA" id="ARBA00023303"/>
    </source>
</evidence>
<reference evidence="14" key="2">
    <citation type="submission" date="2022-10" db="EMBL/GenBank/DDBJ databases">
        <authorList>
            <consortium name="ENA_rothamsted_submissions"/>
            <consortium name="culmorum"/>
            <person name="King R."/>
        </authorList>
    </citation>
    <scope>NUCLEOTIDE SEQUENCE</scope>
</reference>
<proteinExistence type="inferred from homology"/>
<gene>
    <name evidence="14" type="ORF">CHIRRI_LOCUS13766</name>
</gene>
<dbReference type="Pfam" id="PF00858">
    <property type="entry name" value="ASC"/>
    <property type="match status" value="1"/>
</dbReference>
<evidence type="ECO:0000256" key="8">
    <source>
        <dbReference type="ARBA" id="ARBA00023065"/>
    </source>
</evidence>
<comment type="subcellular location">
    <subcellularLocation>
        <location evidence="1">Membrane</location>
        <topology evidence="1">Multi-pass membrane protein</topology>
    </subcellularLocation>
</comment>
<dbReference type="GO" id="GO:0005886">
    <property type="term" value="C:plasma membrane"/>
    <property type="evidence" value="ECO:0007669"/>
    <property type="project" value="TreeGrafter"/>
</dbReference>
<dbReference type="PANTHER" id="PTHR11690">
    <property type="entry name" value="AMILORIDE-SENSITIVE SODIUM CHANNEL-RELATED"/>
    <property type="match status" value="1"/>
</dbReference>
<keyword evidence="3 12" id="KW-0813">Transport</keyword>
<dbReference type="PANTHER" id="PTHR11690:SF288">
    <property type="entry name" value="AMILORIDE-SENSITIVE NA+ CHANNEL-RELATED"/>
    <property type="match status" value="1"/>
</dbReference>
<protein>
    <submittedName>
        <fullName evidence="14">Uncharacterized protein</fullName>
    </submittedName>
</protein>
<organism evidence="14 15">
    <name type="scientific">Chironomus riparius</name>
    <dbReference type="NCBI Taxonomy" id="315576"/>
    <lineage>
        <taxon>Eukaryota</taxon>
        <taxon>Metazoa</taxon>
        <taxon>Ecdysozoa</taxon>
        <taxon>Arthropoda</taxon>
        <taxon>Hexapoda</taxon>
        <taxon>Insecta</taxon>
        <taxon>Pterygota</taxon>
        <taxon>Neoptera</taxon>
        <taxon>Endopterygota</taxon>
        <taxon>Diptera</taxon>
        <taxon>Nematocera</taxon>
        <taxon>Chironomoidea</taxon>
        <taxon>Chironomidae</taxon>
        <taxon>Chironominae</taxon>
        <taxon>Chironomus</taxon>
    </lineage>
</organism>
<evidence type="ECO:0000256" key="13">
    <source>
        <dbReference type="SAM" id="Phobius"/>
    </source>
</evidence>
<keyword evidence="6 13" id="KW-1133">Transmembrane helix</keyword>
<evidence type="ECO:0000256" key="2">
    <source>
        <dbReference type="ARBA" id="ARBA00007193"/>
    </source>
</evidence>
<evidence type="ECO:0000256" key="3">
    <source>
        <dbReference type="ARBA" id="ARBA00022448"/>
    </source>
</evidence>
<dbReference type="AlphaFoldDB" id="A0A9N9S7S5"/>
<evidence type="ECO:0000313" key="14">
    <source>
        <dbReference type="EMBL" id="CAG9810956.1"/>
    </source>
</evidence>
<sequence>MSFIKKIFRFFGYLLLFIGLGYQTQRLYKKLKVEPEIFSKESSIQSSEIPFPAVTVCPSYTVKNEAWNKEFLKLNNLTENDLRAAFLLTCKEDFEVIRKYQFDDTNQVDIMLKASPNFWDFFNRCGINNYFADNLDCDRIFIKSMTNKGICVTFNMIGHQSIFKEVISSNFDIYKRTKITKSWTFEDTMNESHHDDINDPQPSIWSLETGYLSDFDNVQPVRALKMQMLTVQTNSLMNQTLCEGRENIFKIILHLPNEVPQLSFDAVDYPIGKEEVVLVSAEVIHNEDSLRVFPPETRGCYFDGEKHLRFFKSYTEANCEYECLINLTYKICGCVKFWMVRTDKMTVCKVLRGCTEDVVVNFPRSYYKDPENKKRYPHYPCGCLPSCTKIKYKVLKHIQNDNDLAESYRYALFDIVFGDSQIKKTSNYVTYEMENFIFDIGGLIGLFLGSSILSVLELIVSILKAIKSHTKEAIKWFKPRSTIETVEPELQATDGIESSIDDESRPFSGDNISTMTMNSLQMRVFAITGLPDASLRSQTVQFDDISLEDLEN</sequence>
<evidence type="ECO:0000256" key="6">
    <source>
        <dbReference type="ARBA" id="ARBA00022989"/>
    </source>
</evidence>
<evidence type="ECO:0000256" key="7">
    <source>
        <dbReference type="ARBA" id="ARBA00023053"/>
    </source>
</evidence>
<keyword evidence="9 13" id="KW-0472">Membrane</keyword>
<keyword evidence="7" id="KW-0915">Sodium</keyword>
<dbReference type="Gene3D" id="1.10.287.820">
    <property type="entry name" value="Acid-sensing ion channel domain"/>
    <property type="match status" value="1"/>
</dbReference>